<reference evidence="2" key="1">
    <citation type="journal article" date="2022" name="Mol. Ecol. Resour.">
        <title>The genomes of chicory, endive, great burdock and yacon provide insights into Asteraceae palaeo-polyploidization history and plant inulin production.</title>
        <authorList>
            <person name="Fan W."/>
            <person name="Wang S."/>
            <person name="Wang H."/>
            <person name="Wang A."/>
            <person name="Jiang F."/>
            <person name="Liu H."/>
            <person name="Zhao H."/>
            <person name="Xu D."/>
            <person name="Zhang Y."/>
        </authorList>
    </citation>
    <scope>NUCLEOTIDE SEQUENCE [LARGE SCALE GENOMIC DNA]</scope>
    <source>
        <strain evidence="2">cv. Punajuju</strain>
    </source>
</reference>
<keyword evidence="2" id="KW-1185">Reference proteome</keyword>
<evidence type="ECO:0000313" key="2">
    <source>
        <dbReference type="Proteomes" id="UP001055811"/>
    </source>
</evidence>
<dbReference type="EMBL" id="CM042016">
    <property type="protein sequence ID" value="KAI3700896.1"/>
    <property type="molecule type" value="Genomic_DNA"/>
</dbReference>
<gene>
    <name evidence="1" type="ORF">L2E82_45537</name>
</gene>
<reference evidence="1 2" key="2">
    <citation type="journal article" date="2022" name="Mol. Ecol. Resour.">
        <title>The genomes of chicory, endive, great burdock and yacon provide insights into Asteraceae paleo-polyploidization history and plant inulin production.</title>
        <authorList>
            <person name="Fan W."/>
            <person name="Wang S."/>
            <person name="Wang H."/>
            <person name="Wang A."/>
            <person name="Jiang F."/>
            <person name="Liu H."/>
            <person name="Zhao H."/>
            <person name="Xu D."/>
            <person name="Zhang Y."/>
        </authorList>
    </citation>
    <scope>NUCLEOTIDE SEQUENCE [LARGE SCALE GENOMIC DNA]</scope>
    <source>
        <strain evidence="2">cv. Punajuju</strain>
        <tissue evidence="1">Leaves</tissue>
    </source>
</reference>
<dbReference type="Proteomes" id="UP001055811">
    <property type="component" value="Linkage Group LG08"/>
</dbReference>
<comment type="caution">
    <text evidence="1">The sequence shown here is derived from an EMBL/GenBank/DDBJ whole genome shotgun (WGS) entry which is preliminary data.</text>
</comment>
<evidence type="ECO:0000313" key="1">
    <source>
        <dbReference type="EMBL" id="KAI3700896.1"/>
    </source>
</evidence>
<accession>A0ACB8ZT56</accession>
<protein>
    <submittedName>
        <fullName evidence="1">Uncharacterized protein</fullName>
    </submittedName>
</protein>
<organism evidence="1 2">
    <name type="scientific">Cichorium intybus</name>
    <name type="common">Chicory</name>
    <dbReference type="NCBI Taxonomy" id="13427"/>
    <lineage>
        <taxon>Eukaryota</taxon>
        <taxon>Viridiplantae</taxon>
        <taxon>Streptophyta</taxon>
        <taxon>Embryophyta</taxon>
        <taxon>Tracheophyta</taxon>
        <taxon>Spermatophyta</taxon>
        <taxon>Magnoliopsida</taxon>
        <taxon>eudicotyledons</taxon>
        <taxon>Gunneridae</taxon>
        <taxon>Pentapetalae</taxon>
        <taxon>asterids</taxon>
        <taxon>campanulids</taxon>
        <taxon>Asterales</taxon>
        <taxon>Asteraceae</taxon>
        <taxon>Cichorioideae</taxon>
        <taxon>Cichorieae</taxon>
        <taxon>Cichoriinae</taxon>
        <taxon>Cichorium</taxon>
    </lineage>
</organism>
<proteinExistence type="predicted"/>
<name>A0ACB8ZT56_CICIN</name>
<sequence length="73" mass="8560">MTKTHLYAVSHHLCFTLKPKFHSNPPLHLHNSLSHHLKTPQQQQQTVSKEFQVSELLLEFRFLSTVHLRSGDF</sequence>